<sequence>MNHITGSWGGAIALGGALCLSACGGGSEGPDDHATQRATPMSASMPADEQAEATRPGPKNTGVPAGTVLTPRKGILTLTQAGQVIDAIDLEGCVAVKAPGVVIRRSRIRCDSYYPVEVLPGGDLLIEDSEIDGSPSRGIATSGIGFTNYTARRVNIHGTADGLKADSDVVIEDSWIHDLWLGPDDHADGVQSTGGGRVTLRRNFIDIRDHGQGHGGDPNSAVQVGTEWASNSDWTIKGNWFYGGGWIVHVDAGQGSRNKIVKNRFGDAGYGPIATTGAWQVSGNVWDKTGDPI</sequence>
<reference evidence="2 3" key="1">
    <citation type="submission" date="2024-04" db="EMBL/GenBank/DDBJ databases">
        <title>Novel species of the genus Ideonella isolated from streams.</title>
        <authorList>
            <person name="Lu H."/>
        </authorList>
    </citation>
    <scope>NUCLEOTIDE SEQUENCE [LARGE SCALE GENOMIC DNA]</scope>
    <source>
        <strain evidence="2 3">DXS29W</strain>
    </source>
</reference>
<dbReference type="EMBL" id="JBBUTG010000002">
    <property type="protein sequence ID" value="MEK8029944.1"/>
    <property type="molecule type" value="Genomic_DNA"/>
</dbReference>
<dbReference type="SMART" id="SM00710">
    <property type="entry name" value="PbH1"/>
    <property type="match status" value="6"/>
</dbReference>
<keyword evidence="3" id="KW-1185">Reference proteome</keyword>
<dbReference type="InterPro" id="IPR011050">
    <property type="entry name" value="Pectin_lyase_fold/virulence"/>
</dbReference>
<gene>
    <name evidence="2" type="ORF">AACH06_03840</name>
</gene>
<dbReference type="InterPro" id="IPR006626">
    <property type="entry name" value="PbH1"/>
</dbReference>
<dbReference type="Proteomes" id="UP001371218">
    <property type="component" value="Unassembled WGS sequence"/>
</dbReference>
<accession>A0ABU9BJL5</accession>
<evidence type="ECO:0000256" key="1">
    <source>
        <dbReference type="SAM" id="MobiDB-lite"/>
    </source>
</evidence>
<comment type="caution">
    <text evidence="2">The sequence shown here is derived from an EMBL/GenBank/DDBJ whole genome shotgun (WGS) entry which is preliminary data.</text>
</comment>
<dbReference type="RefSeq" id="WP_341424304.1">
    <property type="nucleotide sequence ID" value="NZ_JBBUTG010000002.1"/>
</dbReference>
<evidence type="ECO:0000313" key="2">
    <source>
        <dbReference type="EMBL" id="MEK8029944.1"/>
    </source>
</evidence>
<feature type="region of interest" description="Disordered" evidence="1">
    <location>
        <begin position="29"/>
        <end position="66"/>
    </location>
</feature>
<organism evidence="2 3">
    <name type="scientific">Ideonella lacteola</name>
    <dbReference type="NCBI Taxonomy" id="2984193"/>
    <lineage>
        <taxon>Bacteria</taxon>
        <taxon>Pseudomonadati</taxon>
        <taxon>Pseudomonadota</taxon>
        <taxon>Betaproteobacteria</taxon>
        <taxon>Burkholderiales</taxon>
        <taxon>Sphaerotilaceae</taxon>
        <taxon>Ideonella</taxon>
    </lineage>
</organism>
<evidence type="ECO:0000313" key="3">
    <source>
        <dbReference type="Proteomes" id="UP001371218"/>
    </source>
</evidence>
<protein>
    <submittedName>
        <fullName evidence="2">Right-handed parallel beta-helix repeat-containing protein</fullName>
    </submittedName>
</protein>
<dbReference type="SUPFAM" id="SSF51126">
    <property type="entry name" value="Pectin lyase-like"/>
    <property type="match status" value="1"/>
</dbReference>
<proteinExistence type="predicted"/>
<name>A0ABU9BJL5_9BURK</name>